<dbReference type="InterPro" id="IPR004655">
    <property type="entry name" value="FabH"/>
</dbReference>
<evidence type="ECO:0000256" key="4">
    <source>
        <dbReference type="ARBA" id="ARBA00022679"/>
    </source>
</evidence>
<proteinExistence type="inferred from homology"/>
<evidence type="ECO:0000256" key="11">
    <source>
        <dbReference type="ARBA" id="ARBA00052407"/>
    </source>
</evidence>
<feature type="domain" description="Beta-ketoacyl-[acyl-carrier-protein] synthase III C-terminal" evidence="15">
    <location>
        <begin position="240"/>
        <end position="329"/>
    </location>
</feature>
<dbReference type="RefSeq" id="WP_075754959.1">
    <property type="nucleotide sequence ID" value="NZ_LT608335.1"/>
</dbReference>
<protein>
    <recommendedName>
        <fullName evidence="14">Beta-ketoacyl-[acyl-carrier-protein] synthase III</fullName>
        <shortName evidence="14">Beta-ketoacyl-ACP synthase III</shortName>
        <shortName evidence="14">KAS III</shortName>
        <ecNumber evidence="14">2.3.1.180</ecNumber>
    </recommendedName>
    <alternativeName>
        <fullName evidence="14">3-oxoacyl-[acyl-carrier-protein] synthase 3</fullName>
    </alternativeName>
    <alternativeName>
        <fullName evidence="14">3-oxoacyl-[acyl-carrier-protein] synthase III</fullName>
    </alternativeName>
</protein>
<keyword evidence="8 14" id="KW-0511">Multifunctional enzyme</keyword>
<evidence type="ECO:0000256" key="14">
    <source>
        <dbReference type="HAMAP-Rule" id="MF_01815"/>
    </source>
</evidence>
<evidence type="ECO:0000256" key="13">
    <source>
        <dbReference type="ARBA" id="ARBA00052985"/>
    </source>
</evidence>
<dbReference type="InterPro" id="IPR013747">
    <property type="entry name" value="ACP_syn_III_C"/>
</dbReference>
<dbReference type="EC" id="2.3.1.180" evidence="14"/>
<dbReference type="HAMAP" id="MF_01815">
    <property type="entry name" value="FabH"/>
    <property type="match status" value="1"/>
</dbReference>
<keyword evidence="4 14" id="KW-0808">Transferase</keyword>
<dbReference type="GO" id="GO:0004315">
    <property type="term" value="F:3-oxoacyl-[acyl-carrier-protein] synthase activity"/>
    <property type="evidence" value="ECO:0007669"/>
    <property type="project" value="InterPro"/>
</dbReference>
<evidence type="ECO:0000256" key="1">
    <source>
        <dbReference type="ARBA" id="ARBA00005194"/>
    </source>
</evidence>
<accession>A0A212LSC0</accession>
<dbReference type="GO" id="GO:0006633">
    <property type="term" value="P:fatty acid biosynthetic process"/>
    <property type="evidence" value="ECO:0007669"/>
    <property type="project" value="UniProtKB-UniRule"/>
</dbReference>
<dbReference type="EMBL" id="FMJE01000003">
    <property type="protein sequence ID" value="SCM80514.1"/>
    <property type="molecule type" value="Genomic_DNA"/>
</dbReference>
<feature type="active site" evidence="14">
    <location>
        <position position="116"/>
    </location>
</feature>
<dbReference type="NCBIfam" id="TIGR00747">
    <property type="entry name" value="fabH"/>
    <property type="match status" value="1"/>
</dbReference>
<reference evidence="17" key="1">
    <citation type="submission" date="2016-08" db="EMBL/GenBank/DDBJ databases">
        <authorList>
            <person name="Seilhamer J.J."/>
        </authorList>
    </citation>
    <scope>NUCLEOTIDE SEQUENCE</scope>
    <source>
        <strain evidence="17">86</strain>
    </source>
</reference>
<evidence type="ECO:0000256" key="9">
    <source>
        <dbReference type="ARBA" id="ARBA00023315"/>
    </source>
</evidence>
<dbReference type="InterPro" id="IPR016039">
    <property type="entry name" value="Thiolase-like"/>
</dbReference>
<sequence>MKEIKDVGIIGLGTYLPEKIMTNKDLESIVDTSDEWIESRTGIRERRIASPDMATSDLATRAAEKALIDAGVTADEIDLIIVATATPDMSFPSTACLVQANLKASRAAAFDLAAGCSGFVYGIVTGSQFIKAGLYKKVLVIGAETLSKILDWTDRNTCVLFGDGAGAAVLAETEAGYGIIGAQLGADGSGGDLLKLPAGGSRNPASSETVTQKMHFVHMNGNEVFKFAVKIMGEAAIQALEHAGLSANDVDCLIPHQANNRIIQSAAKRLKLPMDKVMVNVDKYGNTSAASIPIALEEAVHGGKIRQGDIVVLVGFGAGLTWASAVIKWGKEADTIAK</sequence>
<dbReference type="CDD" id="cd00830">
    <property type="entry name" value="KAS_III"/>
    <property type="match status" value="1"/>
</dbReference>
<dbReference type="AlphaFoldDB" id="A0A212LSC0"/>
<evidence type="ECO:0000259" key="15">
    <source>
        <dbReference type="Pfam" id="PF08541"/>
    </source>
</evidence>
<dbReference type="SUPFAM" id="SSF53901">
    <property type="entry name" value="Thiolase-like"/>
    <property type="match status" value="1"/>
</dbReference>
<keyword evidence="6 14" id="KW-0443">Lipid metabolism</keyword>
<gene>
    <name evidence="14 17" type="primary">fabH</name>
    <name evidence="17" type="ORF">KL86SPO_30692</name>
</gene>
<evidence type="ECO:0000256" key="7">
    <source>
        <dbReference type="ARBA" id="ARBA00023160"/>
    </source>
</evidence>
<keyword evidence="14" id="KW-0963">Cytoplasm</keyword>
<keyword evidence="7 14" id="KW-0275">Fatty acid biosynthesis</keyword>
<dbReference type="UniPathway" id="UPA00094"/>
<comment type="subunit">
    <text evidence="14">Homodimer.</text>
</comment>
<evidence type="ECO:0000256" key="12">
    <source>
        <dbReference type="ARBA" id="ARBA00052467"/>
    </source>
</evidence>
<organism evidence="17">
    <name type="scientific">uncultured Sporomusa sp</name>
    <dbReference type="NCBI Taxonomy" id="307249"/>
    <lineage>
        <taxon>Bacteria</taxon>
        <taxon>Bacillati</taxon>
        <taxon>Bacillota</taxon>
        <taxon>Negativicutes</taxon>
        <taxon>Selenomonadales</taxon>
        <taxon>Sporomusaceae</taxon>
        <taxon>Sporomusa</taxon>
        <taxon>environmental samples</taxon>
    </lineage>
</organism>
<dbReference type="PANTHER" id="PTHR43091:SF1">
    <property type="entry name" value="BETA-KETOACYL-[ACYL-CARRIER-PROTEIN] SYNTHASE III, CHLOROPLASTIC"/>
    <property type="match status" value="1"/>
</dbReference>
<feature type="domain" description="Beta-ketoacyl-[acyl-carrier-protein] synthase III N-terminal" evidence="16">
    <location>
        <begin position="110"/>
        <end position="188"/>
    </location>
</feature>
<comment type="catalytic activity">
    <reaction evidence="13">
        <text>3-methylbutanoyl-CoA + malonyl-[ACP] + H(+) = 5-methyl-3-oxohexanoyl-[ACP] + CO2 + CoA</text>
        <dbReference type="Rhea" id="RHEA:42272"/>
        <dbReference type="Rhea" id="RHEA-COMP:9623"/>
        <dbReference type="Rhea" id="RHEA-COMP:9941"/>
        <dbReference type="ChEBI" id="CHEBI:15378"/>
        <dbReference type="ChEBI" id="CHEBI:16526"/>
        <dbReference type="ChEBI" id="CHEBI:57287"/>
        <dbReference type="ChEBI" id="CHEBI:57345"/>
        <dbReference type="ChEBI" id="CHEBI:78449"/>
        <dbReference type="ChEBI" id="CHEBI:78822"/>
        <dbReference type="EC" id="2.3.1.300"/>
    </reaction>
    <physiologicalReaction direction="left-to-right" evidence="13">
        <dbReference type="Rhea" id="RHEA:42273"/>
    </physiologicalReaction>
</comment>
<keyword evidence="3 14" id="KW-0444">Lipid biosynthesis</keyword>
<dbReference type="PANTHER" id="PTHR43091">
    <property type="entry name" value="3-OXOACYL-[ACYL-CARRIER-PROTEIN] SYNTHASE"/>
    <property type="match status" value="1"/>
</dbReference>
<comment type="function">
    <text evidence="14">Catalyzes the condensation reaction of fatty acid synthesis by the addition to an acyl acceptor of two carbons from malonyl-ACP. Catalyzes the first condensation reaction which initiates fatty acid synthesis and may therefore play a role in governing the total rate of fatty acid production. Possesses both acetoacetyl-ACP synthase and acetyl transacylase activities. Its substrate specificity determines the biosynthesis of branched-chain and/or straight-chain of fatty acids.</text>
</comment>
<comment type="domain">
    <text evidence="14">The last Arg residue of the ACP-binding site is essential for the weak association between ACP/AcpP and FabH.</text>
</comment>
<dbReference type="FunFam" id="3.40.47.10:FF:000004">
    <property type="entry name" value="3-oxoacyl-[acyl-carrier-protein] synthase 3"/>
    <property type="match status" value="1"/>
</dbReference>
<evidence type="ECO:0000256" key="6">
    <source>
        <dbReference type="ARBA" id="ARBA00023098"/>
    </source>
</evidence>
<dbReference type="Pfam" id="PF08545">
    <property type="entry name" value="ACP_syn_III"/>
    <property type="match status" value="1"/>
</dbReference>
<dbReference type="GO" id="GO:0005737">
    <property type="term" value="C:cytoplasm"/>
    <property type="evidence" value="ECO:0007669"/>
    <property type="project" value="UniProtKB-SubCell"/>
</dbReference>
<evidence type="ECO:0000259" key="16">
    <source>
        <dbReference type="Pfam" id="PF08545"/>
    </source>
</evidence>
<evidence type="ECO:0000256" key="5">
    <source>
        <dbReference type="ARBA" id="ARBA00022832"/>
    </source>
</evidence>
<evidence type="ECO:0000256" key="3">
    <source>
        <dbReference type="ARBA" id="ARBA00022516"/>
    </source>
</evidence>
<evidence type="ECO:0000256" key="2">
    <source>
        <dbReference type="ARBA" id="ARBA00008642"/>
    </source>
</evidence>
<feature type="region of interest" description="ACP-binding" evidence="14">
    <location>
        <begin position="257"/>
        <end position="261"/>
    </location>
</feature>
<comment type="similarity">
    <text evidence="2 14">Belongs to the thiolase-like superfamily. FabH family.</text>
</comment>
<evidence type="ECO:0000256" key="10">
    <source>
        <dbReference type="ARBA" id="ARBA00051096"/>
    </source>
</evidence>
<keyword evidence="9 14" id="KW-0012">Acyltransferase</keyword>
<comment type="catalytic activity">
    <reaction evidence="12">
        <text>2-methylpropanoyl-CoA + malonyl-[ACP] + H(+) = 4-methyl-3-oxopentanoyl-[ACP] + CO2 + CoA</text>
        <dbReference type="Rhea" id="RHEA:42268"/>
        <dbReference type="Rhea" id="RHEA-COMP:9623"/>
        <dbReference type="Rhea" id="RHEA-COMP:9940"/>
        <dbReference type="ChEBI" id="CHEBI:15378"/>
        <dbReference type="ChEBI" id="CHEBI:16526"/>
        <dbReference type="ChEBI" id="CHEBI:57287"/>
        <dbReference type="ChEBI" id="CHEBI:57338"/>
        <dbReference type="ChEBI" id="CHEBI:78449"/>
        <dbReference type="ChEBI" id="CHEBI:78820"/>
        <dbReference type="EC" id="2.3.1.300"/>
    </reaction>
    <physiologicalReaction direction="left-to-right" evidence="12">
        <dbReference type="Rhea" id="RHEA:42269"/>
    </physiologicalReaction>
</comment>
<dbReference type="Gene3D" id="3.40.47.10">
    <property type="match status" value="1"/>
</dbReference>
<comment type="subcellular location">
    <subcellularLocation>
        <location evidence="14">Cytoplasm</location>
    </subcellularLocation>
</comment>
<feature type="active site" evidence="14">
    <location>
        <position position="286"/>
    </location>
</feature>
<name>A0A212LSC0_9FIRM</name>
<feature type="active site" evidence="14">
    <location>
        <position position="256"/>
    </location>
</feature>
<evidence type="ECO:0000256" key="8">
    <source>
        <dbReference type="ARBA" id="ARBA00023268"/>
    </source>
</evidence>
<comment type="catalytic activity">
    <reaction evidence="11">
        <text>(2S)-2-methylbutanoyl-CoA + malonyl-[ACP] + H(+) = (4S)-4-methyl-3-oxohexanoyl-[ACP] + CO2 + CoA</text>
        <dbReference type="Rhea" id="RHEA:42276"/>
        <dbReference type="Rhea" id="RHEA-COMP:9623"/>
        <dbReference type="Rhea" id="RHEA-COMP:17148"/>
        <dbReference type="ChEBI" id="CHEBI:15378"/>
        <dbReference type="ChEBI" id="CHEBI:16526"/>
        <dbReference type="ChEBI" id="CHEBI:57287"/>
        <dbReference type="ChEBI" id="CHEBI:78449"/>
        <dbReference type="ChEBI" id="CHEBI:88166"/>
        <dbReference type="ChEBI" id="CHEBI:167462"/>
        <dbReference type="EC" id="2.3.1.300"/>
    </reaction>
    <physiologicalReaction direction="left-to-right" evidence="11">
        <dbReference type="Rhea" id="RHEA:42277"/>
    </physiologicalReaction>
</comment>
<dbReference type="GO" id="GO:0033818">
    <property type="term" value="F:beta-ketoacyl-acyl-carrier-protein synthase III activity"/>
    <property type="evidence" value="ECO:0007669"/>
    <property type="project" value="UniProtKB-UniRule"/>
</dbReference>
<dbReference type="Pfam" id="PF08541">
    <property type="entry name" value="ACP_syn_III_C"/>
    <property type="match status" value="1"/>
</dbReference>
<dbReference type="InterPro" id="IPR013751">
    <property type="entry name" value="ACP_syn_III_N"/>
</dbReference>
<comment type="catalytic activity">
    <reaction evidence="10">
        <text>malonyl-[ACP] + acetyl-CoA + H(+) = 3-oxobutanoyl-[ACP] + CO2 + CoA</text>
        <dbReference type="Rhea" id="RHEA:12080"/>
        <dbReference type="Rhea" id="RHEA-COMP:9623"/>
        <dbReference type="Rhea" id="RHEA-COMP:9625"/>
        <dbReference type="ChEBI" id="CHEBI:15378"/>
        <dbReference type="ChEBI" id="CHEBI:16526"/>
        <dbReference type="ChEBI" id="CHEBI:57287"/>
        <dbReference type="ChEBI" id="CHEBI:57288"/>
        <dbReference type="ChEBI" id="CHEBI:78449"/>
        <dbReference type="ChEBI" id="CHEBI:78450"/>
        <dbReference type="EC" id="2.3.1.180"/>
    </reaction>
    <physiologicalReaction direction="left-to-right" evidence="10">
        <dbReference type="Rhea" id="RHEA:12081"/>
    </physiologicalReaction>
</comment>
<dbReference type="NCBIfam" id="NF006829">
    <property type="entry name" value="PRK09352.1"/>
    <property type="match status" value="1"/>
</dbReference>
<comment type="pathway">
    <text evidence="1 14">Lipid metabolism; fatty acid biosynthesis.</text>
</comment>
<evidence type="ECO:0000313" key="17">
    <source>
        <dbReference type="EMBL" id="SCM80514.1"/>
    </source>
</evidence>
<keyword evidence="5 14" id="KW-0276">Fatty acid metabolism</keyword>